<accession>A0AAJ4WDU2</accession>
<dbReference type="PANTHER" id="PTHR37625">
    <property type="entry name" value="OUTER MEMBRANE LIPOPROTEIN-RELATED"/>
    <property type="match status" value="1"/>
</dbReference>
<dbReference type="InterPro" id="IPR038706">
    <property type="entry name" value="Type_VI_SciN-like_sf"/>
</dbReference>
<dbReference type="Pfam" id="PF12790">
    <property type="entry name" value="T6SS-SciN"/>
    <property type="match status" value="1"/>
</dbReference>
<reference evidence="1 2" key="1">
    <citation type="submission" date="2016-10" db="EMBL/GenBank/DDBJ databases">
        <authorList>
            <person name="Varghese N."/>
            <person name="Submissions S."/>
        </authorList>
    </citation>
    <scope>NUCLEOTIDE SEQUENCE [LARGE SCALE GENOMIC DNA]</scope>
    <source>
        <strain evidence="1 2">DSM 5563</strain>
    </source>
</reference>
<dbReference type="PANTHER" id="PTHR37625:SF4">
    <property type="entry name" value="OUTER MEMBRANE LIPOPROTEIN"/>
    <property type="match status" value="1"/>
</dbReference>
<proteinExistence type="predicted"/>
<dbReference type="PROSITE" id="PS51257">
    <property type="entry name" value="PROKAR_LIPOPROTEIN"/>
    <property type="match status" value="1"/>
</dbReference>
<organism evidence="1 2">
    <name type="scientific">Pragia fontium DSM 5563 = ATCC 49100</name>
    <dbReference type="NCBI Taxonomy" id="1122977"/>
    <lineage>
        <taxon>Bacteria</taxon>
        <taxon>Pseudomonadati</taxon>
        <taxon>Pseudomonadota</taxon>
        <taxon>Gammaproteobacteria</taxon>
        <taxon>Enterobacterales</taxon>
        <taxon>Budviciaceae</taxon>
        <taxon>Pragia</taxon>
    </lineage>
</organism>
<gene>
    <name evidence="1" type="ORF">SAMN02745723_1233</name>
</gene>
<evidence type="ECO:0000313" key="2">
    <source>
        <dbReference type="Proteomes" id="UP000226420"/>
    </source>
</evidence>
<dbReference type="NCBIfam" id="TIGR03352">
    <property type="entry name" value="VI_chp_3"/>
    <property type="match status" value="1"/>
</dbReference>
<dbReference type="Gene3D" id="2.60.40.4150">
    <property type="entry name" value="Type VI secretion system, lipoprotein SciN"/>
    <property type="match status" value="1"/>
</dbReference>
<comment type="caution">
    <text evidence="1">The sequence shown here is derived from an EMBL/GenBank/DDBJ whole genome shotgun (WGS) entry which is preliminary data.</text>
</comment>
<dbReference type="EMBL" id="FOLW01000023">
    <property type="protein sequence ID" value="SFD49552.1"/>
    <property type="molecule type" value="Genomic_DNA"/>
</dbReference>
<sequence>MNKHKNSQLTRMLKGIVLLLAGVVLSGCGAIQSAKEGTVSVAKAIFVKQIHILHLDFAARAQLNPGDEEAPASLMIRVYQLGKVENFDKATYQELLEDDYKTLSVDLLARNEVVLYPASAVSLDVPMNQEADYVGIVALFRKPDLTEGSWKVVIKRSELDADKPRLLIANYDAIGLVPLK</sequence>
<dbReference type="InterPro" id="IPR017734">
    <property type="entry name" value="T6SS_SciN"/>
</dbReference>
<dbReference type="AlphaFoldDB" id="A0AAJ4WDU2"/>
<dbReference type="Proteomes" id="UP000226420">
    <property type="component" value="Unassembled WGS sequence"/>
</dbReference>
<evidence type="ECO:0000313" key="1">
    <source>
        <dbReference type="EMBL" id="SFD49552.1"/>
    </source>
</evidence>
<protein>
    <submittedName>
        <fullName evidence="1">Type VI secretion system protein VasD</fullName>
    </submittedName>
</protein>
<dbReference type="RefSeq" id="WP_053007570.1">
    <property type="nucleotide sequence ID" value="NZ_FOLW01000023.1"/>
</dbReference>
<name>A0AAJ4WDU2_9GAMM</name>